<organism evidence="2 3">
    <name type="scientific">Angomonas deanei</name>
    <dbReference type="NCBI Taxonomy" id="59799"/>
    <lineage>
        <taxon>Eukaryota</taxon>
        <taxon>Discoba</taxon>
        <taxon>Euglenozoa</taxon>
        <taxon>Kinetoplastea</taxon>
        <taxon>Metakinetoplastina</taxon>
        <taxon>Trypanosomatida</taxon>
        <taxon>Trypanosomatidae</taxon>
        <taxon>Strigomonadinae</taxon>
        <taxon>Angomonas</taxon>
    </lineage>
</organism>
<dbReference type="GO" id="GO:0003964">
    <property type="term" value="F:RNA-directed DNA polymerase activity"/>
    <property type="evidence" value="ECO:0007669"/>
    <property type="project" value="UniProtKB-KW"/>
</dbReference>
<proteinExistence type="predicted"/>
<keyword evidence="2" id="KW-0808">Transferase</keyword>
<dbReference type="PROSITE" id="PS50878">
    <property type="entry name" value="RT_POL"/>
    <property type="match status" value="1"/>
</dbReference>
<name>A0A7G2C1Y6_9TRYP</name>
<sequence>MKAPGKIRTIAPESIWLKLASHVAVALIHKNVLAEFKGWQFGVGGDAAEAVHTIRNEYAKPGNVVVAIDAKNAYNSVSRRHIIMETLNDERMHPIHQLVYTALATPSQLGLYDRGKRYHRLWSSCGIRQGMVLGPLLFCQATKRILQEFRAAFPKVKLVAYLDDLTVIGPPKEVERSLGELLPRMSEFGFTVNTEKTQVLGKTPVTVMGTKITPSRETIRILGAGFHPDGASTEPYVTKHVRKQDLFFNRLLTPGYIPKTAGMMLLRACAVPRMNFILRTHPKEDTEKAANWFDQRIASTLQHLVGHQLDERAMAIAQLPIRGGGLGIRSQEVLSKYAYDCVGKKGKQKEATTAYEKELSANLYATLDQNEKHILVSNCHPGANRLLVDGEATVGLSDEAFETMLKQRLLLPVISDPSLMCRCGATATNQHLNTCTQMENGPRTVRHDRVKYAIASWAQQLGFRVEVESKADPHTKQRLDLVIHTAGGVYATDVSVTYPAKVSENNKFGQALQVRFSHKMSSYATWAMKTGGSYTPFILESTGKIHQESMRWIREVACKQTTAPFSSQTSVEVLMARLAAELQEGNHLQFGPLQLRQVDGTGVQIL</sequence>
<feature type="domain" description="Reverse transcriptase" evidence="1">
    <location>
        <begin position="1"/>
        <end position="212"/>
    </location>
</feature>
<dbReference type="EMBL" id="LR877146">
    <property type="protein sequence ID" value="CAD2213798.1"/>
    <property type="molecule type" value="Genomic_DNA"/>
</dbReference>
<reference evidence="2 3" key="1">
    <citation type="submission" date="2020-08" db="EMBL/GenBank/DDBJ databases">
        <authorList>
            <person name="Newling K."/>
            <person name="Davey J."/>
            <person name="Forrester S."/>
        </authorList>
    </citation>
    <scope>NUCLEOTIDE SEQUENCE [LARGE SCALE GENOMIC DNA]</scope>
    <source>
        <strain evidence="3">Crithidia deanei Carvalho (ATCC PRA-265)</strain>
    </source>
</reference>
<dbReference type="Proteomes" id="UP000515908">
    <property type="component" value="Chromosome 02"/>
</dbReference>
<gene>
    <name evidence="2" type="ORF">ADEAN_000124100</name>
</gene>
<dbReference type="VEuPathDB" id="TriTrypDB:ADEAN_000124100"/>
<dbReference type="InterPro" id="IPR000477">
    <property type="entry name" value="RT_dom"/>
</dbReference>
<keyword evidence="2" id="KW-0548">Nucleotidyltransferase</keyword>
<dbReference type="InterPro" id="IPR043502">
    <property type="entry name" value="DNA/RNA_pol_sf"/>
</dbReference>
<evidence type="ECO:0000259" key="1">
    <source>
        <dbReference type="PROSITE" id="PS50878"/>
    </source>
</evidence>
<dbReference type="AlphaFoldDB" id="A0A7G2C1Y6"/>
<dbReference type="Pfam" id="PF00078">
    <property type="entry name" value="RVT_1"/>
    <property type="match status" value="1"/>
</dbReference>
<protein>
    <submittedName>
        <fullName evidence="2">Reverse transcriptase (RNA-dependent DNA polymerase), putative</fullName>
    </submittedName>
</protein>
<keyword evidence="3" id="KW-1185">Reference proteome</keyword>
<evidence type="ECO:0000313" key="2">
    <source>
        <dbReference type="EMBL" id="CAD2213798.1"/>
    </source>
</evidence>
<dbReference type="Gene3D" id="3.30.70.270">
    <property type="match status" value="1"/>
</dbReference>
<dbReference type="SUPFAM" id="SSF56672">
    <property type="entry name" value="DNA/RNA polymerases"/>
    <property type="match status" value="1"/>
</dbReference>
<evidence type="ECO:0000313" key="3">
    <source>
        <dbReference type="Proteomes" id="UP000515908"/>
    </source>
</evidence>
<dbReference type="InterPro" id="IPR043128">
    <property type="entry name" value="Rev_trsase/Diguanyl_cyclase"/>
</dbReference>
<dbReference type="OrthoDB" id="269788at2759"/>
<keyword evidence="2" id="KW-0695">RNA-directed DNA polymerase</keyword>
<accession>A0A7G2C1Y6</accession>